<dbReference type="RefSeq" id="WP_012672125.1">
    <property type="nucleotide sequence ID" value="NC_012225.1"/>
</dbReference>
<proteinExistence type="predicted"/>
<organism evidence="1 2">
    <name type="scientific">Brachyspira hyodysenteriae (strain ATCC 49526 / WA1)</name>
    <dbReference type="NCBI Taxonomy" id="565034"/>
    <lineage>
        <taxon>Bacteria</taxon>
        <taxon>Pseudomonadati</taxon>
        <taxon>Spirochaetota</taxon>
        <taxon>Spirochaetia</taxon>
        <taxon>Brachyspirales</taxon>
        <taxon>Brachyspiraceae</taxon>
        <taxon>Brachyspira</taxon>
    </lineage>
</organism>
<evidence type="ECO:0000313" key="2">
    <source>
        <dbReference type="Proteomes" id="UP000001803"/>
    </source>
</evidence>
<keyword evidence="2" id="KW-1185">Reference proteome</keyword>
<dbReference type="STRING" id="565034.BHWA1_02648"/>
<dbReference type="Proteomes" id="UP000001803">
    <property type="component" value="Chromosome"/>
</dbReference>
<dbReference type="KEGG" id="bhy:BHWA1_02648"/>
<dbReference type="EMBL" id="CP001357">
    <property type="protein sequence ID" value="ACN85099.1"/>
    <property type="molecule type" value="Genomic_DNA"/>
</dbReference>
<dbReference type="AlphaFoldDB" id="A0A3B6VB90"/>
<accession>A0A3B6VB90</accession>
<sequence>MSKYNYTEEEIINYVSGIKVSDDFLKELESNSDLQKEVSSLKNDLFLMENIEDSDMFKESKIKPIINIKDCIIDYMIYFSKLTPLASRGEDDSKVKDIYVYKNIEIYKNNDGYYINISNIKNWCVIEYNGEKIINIFGQKDNYSSELKNGNYNIKVDNNEVSINIE</sequence>
<gene>
    <name evidence="1" type="ordered locus">BHWA1_02648</name>
</gene>
<evidence type="ECO:0000313" key="1">
    <source>
        <dbReference type="EMBL" id="ACN85099.1"/>
    </source>
</evidence>
<protein>
    <submittedName>
        <fullName evidence="1">Uncharacterized protein</fullName>
    </submittedName>
</protein>
<reference evidence="1 2" key="1">
    <citation type="journal article" date="2009" name="PLoS ONE">
        <title>Genome sequence of the pathogenic intestinal spirochete Brachyspira hyodysenteriae reveals adaptations to its lifestyle in the porcine large intestine.</title>
        <authorList>
            <person name="Bellgard M.I."/>
            <person name="Wanchanthuek P."/>
            <person name="La T."/>
            <person name="Ryan K."/>
            <person name="Moolhuijzen P."/>
            <person name="Albertyn Z."/>
            <person name="Shaban B."/>
            <person name="Motro Y."/>
            <person name="Dunn D.S."/>
            <person name="Schibeci D."/>
            <person name="Hunter A."/>
            <person name="Barrero R."/>
            <person name="Phillips N.D."/>
            <person name="Hampson D.J."/>
        </authorList>
    </citation>
    <scope>NUCLEOTIDE SEQUENCE [LARGE SCALE GENOMIC DNA]</scope>
    <source>
        <strain evidence="2">ATCC 49526 / WA1</strain>
    </source>
</reference>
<name>A0A3B6VB90_BRAHW</name>